<dbReference type="InterPro" id="IPR011047">
    <property type="entry name" value="Quinoprotein_ADH-like_sf"/>
</dbReference>
<dbReference type="Proteomes" id="UP000185207">
    <property type="component" value="Unassembled WGS sequence"/>
</dbReference>
<dbReference type="OrthoDB" id="9811934at2"/>
<dbReference type="RefSeq" id="WP_074234955.1">
    <property type="nucleotide sequence ID" value="NZ_FSRK01000001.1"/>
</dbReference>
<dbReference type="AlphaFoldDB" id="A0A1N6GJ45"/>
<dbReference type="PANTHER" id="PTHR42754">
    <property type="entry name" value="ENDOGLUCANASE"/>
    <property type="match status" value="1"/>
</dbReference>
<dbReference type="EMBL" id="FSRK01000001">
    <property type="protein sequence ID" value="SIO07539.1"/>
    <property type="molecule type" value="Genomic_DNA"/>
</dbReference>
<dbReference type="Pfam" id="PF18962">
    <property type="entry name" value="Por_Secre_tail"/>
    <property type="match status" value="1"/>
</dbReference>
<sequence>MNKKLISIFALLLLPIAIYSQAPAIQWKKTFGGSILDFAKDVQQTSDGGYIVAGYSYSSDGDVIGNDGGIDCWIVKLNSNGVIQWQKSLGGTSPDYAYSIQQTTDGGYIIAGRSWSNDGDVNGNHGDSDYLVFKLNANGVIQWQKSLGGSDTDYANSIRQTTDGGYIIAGISNSNNFDVTENYAGYDFWIVKLNSNGTIDWQKSYGGGGEDWANSVQQTVDGGYIVAGYSNSNNGTVTGNHGDTDYWVIKLDNNGIVEWQKSLGGSNTDKANAIQQTADGGYIIAGESKSNNGDVSGNHGGTDCWIVKLNGNGNIEWQKTVGGSLNDSANSIKQTSDGGYIIAGNSESNNGDATQNFGKTDYWIFKLSQNGNLQWQKSLGGSDSETVAAAQQTSDGGYIVAGSSYSNNGDVAGNQGYSDYWVVKLGPDNLNTNEFTLKNTVLVENPAKDLLKIHSKDSITSLQLYSMGGRIIKTSNSKTMSVKELPKGIYILKIQLENGKTISEKIIKE</sequence>
<evidence type="ECO:0000256" key="2">
    <source>
        <dbReference type="SAM" id="SignalP"/>
    </source>
</evidence>
<protein>
    <submittedName>
        <fullName evidence="4">Por secretion system C-terminal sorting domain-containing protein</fullName>
    </submittedName>
</protein>
<evidence type="ECO:0000259" key="3">
    <source>
        <dbReference type="Pfam" id="PF18962"/>
    </source>
</evidence>
<dbReference type="SUPFAM" id="SSF50998">
    <property type="entry name" value="Quinoprotein alcohol dehydrogenase-like"/>
    <property type="match status" value="1"/>
</dbReference>
<dbReference type="InterPro" id="IPR026444">
    <property type="entry name" value="Secre_tail"/>
</dbReference>
<evidence type="ECO:0000313" key="4">
    <source>
        <dbReference type="EMBL" id="SIO07539.1"/>
    </source>
</evidence>
<name>A0A1N6GJ45_9FLAO</name>
<organism evidence="4 5">
    <name type="scientific">Epilithonimonas zeae</name>
    <dbReference type="NCBI Taxonomy" id="1416779"/>
    <lineage>
        <taxon>Bacteria</taxon>
        <taxon>Pseudomonadati</taxon>
        <taxon>Bacteroidota</taxon>
        <taxon>Flavobacteriia</taxon>
        <taxon>Flavobacteriales</taxon>
        <taxon>Weeksellaceae</taxon>
        <taxon>Chryseobacterium group</taxon>
        <taxon>Epilithonimonas</taxon>
    </lineage>
</organism>
<keyword evidence="1 2" id="KW-0732">Signal</keyword>
<dbReference type="STRING" id="1416779.SAMN05444409_1881"/>
<gene>
    <name evidence="4" type="ORF">SAMN05444409_1881</name>
</gene>
<keyword evidence="5" id="KW-1185">Reference proteome</keyword>
<feature type="chain" id="PRO_5009936196" evidence="2">
    <location>
        <begin position="23"/>
        <end position="509"/>
    </location>
</feature>
<feature type="signal peptide" evidence="2">
    <location>
        <begin position="1"/>
        <end position="22"/>
    </location>
</feature>
<reference evidence="5" key="1">
    <citation type="submission" date="2016-11" db="EMBL/GenBank/DDBJ databases">
        <authorList>
            <person name="Varghese N."/>
            <person name="Submissions S."/>
        </authorList>
    </citation>
    <scope>NUCLEOTIDE SEQUENCE [LARGE SCALE GENOMIC DNA]</scope>
    <source>
        <strain evidence="5">DSM 27623</strain>
    </source>
</reference>
<feature type="domain" description="Secretion system C-terminal sorting" evidence="3">
    <location>
        <begin position="445"/>
        <end position="507"/>
    </location>
</feature>
<evidence type="ECO:0000256" key="1">
    <source>
        <dbReference type="ARBA" id="ARBA00022729"/>
    </source>
</evidence>
<evidence type="ECO:0000313" key="5">
    <source>
        <dbReference type="Proteomes" id="UP000185207"/>
    </source>
</evidence>
<proteinExistence type="predicted"/>
<dbReference type="NCBIfam" id="TIGR04183">
    <property type="entry name" value="Por_Secre_tail"/>
    <property type="match status" value="1"/>
</dbReference>
<dbReference type="PANTHER" id="PTHR42754:SF1">
    <property type="entry name" value="LIPOPROTEIN"/>
    <property type="match status" value="1"/>
</dbReference>
<accession>A0A1N6GJ45</accession>